<evidence type="ECO:0000256" key="11">
    <source>
        <dbReference type="ARBA" id="ARBA00023143"/>
    </source>
</evidence>
<keyword evidence="4 13" id="KW-0813">Transport</keyword>
<evidence type="ECO:0000256" key="8">
    <source>
        <dbReference type="ARBA" id="ARBA00022927"/>
    </source>
</evidence>
<evidence type="ECO:0000256" key="1">
    <source>
        <dbReference type="ARBA" id="ARBA00003663"/>
    </source>
</evidence>
<evidence type="ECO:0000256" key="12">
    <source>
        <dbReference type="ARBA" id="ARBA00023225"/>
    </source>
</evidence>
<dbReference type="EMBL" id="CP136865">
    <property type="protein sequence ID" value="WOJ98671.1"/>
    <property type="molecule type" value="Genomic_DNA"/>
</dbReference>
<evidence type="ECO:0000313" key="15">
    <source>
        <dbReference type="Proteomes" id="UP001626549"/>
    </source>
</evidence>
<evidence type="ECO:0000256" key="10">
    <source>
        <dbReference type="ARBA" id="ARBA00023136"/>
    </source>
</evidence>
<keyword evidence="11" id="KW-0975">Bacterial flagellum</keyword>
<keyword evidence="9 13" id="KW-1133">Transmembrane helix</keyword>
<evidence type="ECO:0000256" key="2">
    <source>
        <dbReference type="ARBA" id="ARBA00006257"/>
    </source>
</evidence>
<dbReference type="NCBIfam" id="TIGR01103">
    <property type="entry name" value="fliP"/>
    <property type="match status" value="1"/>
</dbReference>
<feature type="transmembrane region" description="Helical" evidence="13">
    <location>
        <begin position="56"/>
        <end position="87"/>
    </location>
</feature>
<evidence type="ECO:0000313" key="14">
    <source>
        <dbReference type="EMBL" id="WOJ98671.1"/>
    </source>
</evidence>
<feature type="transmembrane region" description="Helical" evidence="13">
    <location>
        <begin position="236"/>
        <end position="256"/>
    </location>
</feature>
<dbReference type="NCBIfam" id="NF009438">
    <property type="entry name" value="PRK12797.1"/>
    <property type="match status" value="1"/>
</dbReference>
<evidence type="ECO:0000256" key="3">
    <source>
        <dbReference type="ARBA" id="ARBA00021714"/>
    </source>
</evidence>
<keyword evidence="7 13" id="KW-1005">Bacterial flagellum biogenesis</keyword>
<keyword evidence="10 13" id="KW-0472">Membrane</keyword>
<dbReference type="Pfam" id="PF00813">
    <property type="entry name" value="FliP"/>
    <property type="match status" value="1"/>
</dbReference>
<organism evidence="14 15">
    <name type="scientific">Congregibacter brevis</name>
    <dbReference type="NCBI Taxonomy" id="3081201"/>
    <lineage>
        <taxon>Bacteria</taxon>
        <taxon>Pseudomonadati</taxon>
        <taxon>Pseudomonadota</taxon>
        <taxon>Gammaproteobacteria</taxon>
        <taxon>Cellvibrionales</taxon>
        <taxon>Halieaceae</taxon>
        <taxon>Congregibacter</taxon>
    </lineage>
</organism>
<comment type="subcellular location">
    <subcellularLocation>
        <location evidence="13">Cell membrane</location>
        <topology evidence="13">Multi-pass membrane protein</topology>
    </subcellularLocation>
    <subcellularLocation>
        <location evidence="13">Bacterial flagellum basal body</location>
    </subcellularLocation>
</comment>
<proteinExistence type="inferred from homology"/>
<feature type="transmembrane region" description="Helical" evidence="13">
    <location>
        <begin position="198"/>
        <end position="224"/>
    </location>
</feature>
<evidence type="ECO:0000256" key="4">
    <source>
        <dbReference type="ARBA" id="ARBA00022448"/>
    </source>
</evidence>
<reference evidence="14 15" key="1">
    <citation type="submission" date="2023-10" db="EMBL/GenBank/DDBJ databases">
        <title>Two novel species belonging to the OM43/NOR5 clade.</title>
        <authorList>
            <person name="Park M."/>
        </authorList>
    </citation>
    <scope>NUCLEOTIDE SEQUENCE [LARGE SCALE GENOMIC DNA]</scope>
    <source>
        <strain evidence="14 15">IMCC45268</strain>
    </source>
</reference>
<keyword evidence="14" id="KW-0282">Flagellum</keyword>
<evidence type="ECO:0000256" key="7">
    <source>
        <dbReference type="ARBA" id="ARBA00022795"/>
    </source>
</evidence>
<keyword evidence="6 13" id="KW-0812">Transmembrane</keyword>
<dbReference type="PROSITE" id="PS01061">
    <property type="entry name" value="FLIP_2"/>
    <property type="match status" value="1"/>
</dbReference>
<dbReference type="InterPro" id="IPR005838">
    <property type="entry name" value="T3SS_IM_P"/>
</dbReference>
<evidence type="ECO:0000256" key="9">
    <source>
        <dbReference type="ARBA" id="ARBA00022989"/>
    </source>
</evidence>
<dbReference type="PANTHER" id="PTHR30587:SF0">
    <property type="entry name" value="FLAGELLAR BIOSYNTHETIC PROTEIN FLIP"/>
    <property type="match status" value="1"/>
</dbReference>
<dbReference type="RefSeq" id="WP_407330033.1">
    <property type="nucleotide sequence ID" value="NZ_CP136865.1"/>
</dbReference>
<keyword evidence="5 13" id="KW-1003">Cell membrane</keyword>
<feature type="transmembrane region" description="Helical" evidence="13">
    <location>
        <begin position="99"/>
        <end position="122"/>
    </location>
</feature>
<comment type="function">
    <text evidence="1 13">Plays a role in the flagellum-specific transport system.</text>
</comment>
<dbReference type="PANTHER" id="PTHR30587">
    <property type="entry name" value="FLAGELLAR BIOSYNTHETIC PROTEIN FLIP"/>
    <property type="match status" value="1"/>
</dbReference>
<dbReference type="PRINTS" id="PR00951">
    <property type="entry name" value="FLGBIOSNFLIP"/>
</dbReference>
<dbReference type="PRINTS" id="PR01302">
    <property type="entry name" value="TYPE3IMPPROT"/>
</dbReference>
<name>A0ABZ0IKQ7_9GAMM</name>
<keyword evidence="14" id="KW-0966">Cell projection</keyword>
<dbReference type="Proteomes" id="UP001626549">
    <property type="component" value="Chromosome"/>
</dbReference>
<accession>A0ABZ0IKQ7</accession>
<evidence type="ECO:0000256" key="13">
    <source>
        <dbReference type="RuleBase" id="RU362069"/>
    </source>
</evidence>
<sequence length="258" mass="28184">MKVSFINAFKRKASGGFALAVLLLFLPELSWAQTGIPLVSVQPSAAGGSDYSMSLQILLLMTLLTLIPAALITMTSFTRILIVLAILRQALGTAQTPSNQIILGLSLFLSLFIMAPVFEIAWATALQPYMNETVGFTEALDAAKIPFREFMFGQTRETDLMLFAELGGYQPFATQDDVPMVVLLPSFLTSELKTAFQIGFLMFVPFLIIDLVVAAVLMSMGMMMLSPMLISLPFKLMLFVLIDGWSLIAATLVTSFTV</sequence>
<evidence type="ECO:0000256" key="6">
    <source>
        <dbReference type="ARBA" id="ARBA00022692"/>
    </source>
</evidence>
<comment type="similarity">
    <text evidence="2 13">Belongs to the FliP/MopC/SpaP family.</text>
</comment>
<dbReference type="PROSITE" id="PS01060">
    <property type="entry name" value="FLIP_1"/>
    <property type="match status" value="1"/>
</dbReference>
<keyword evidence="14" id="KW-0969">Cilium</keyword>
<keyword evidence="12 13" id="KW-1006">Bacterial flagellum protein export</keyword>
<gene>
    <name evidence="13 14" type="primary">fliP</name>
    <name evidence="14" type="ORF">R0137_15475</name>
</gene>
<keyword evidence="15" id="KW-1185">Reference proteome</keyword>
<keyword evidence="8 13" id="KW-0653">Protein transport</keyword>
<evidence type="ECO:0000256" key="5">
    <source>
        <dbReference type="ARBA" id="ARBA00022475"/>
    </source>
</evidence>
<dbReference type="InterPro" id="IPR005837">
    <property type="entry name" value="FliP"/>
</dbReference>
<protein>
    <recommendedName>
        <fullName evidence="3 13">Flagellar biosynthetic protein FliP</fullName>
    </recommendedName>
</protein>